<dbReference type="InterPro" id="IPR051342">
    <property type="entry name" value="PDZ_scaffold"/>
</dbReference>
<feature type="region of interest" description="Disordered" evidence="1">
    <location>
        <begin position="425"/>
        <end position="461"/>
    </location>
</feature>
<accession>A0A9C6DSM0</accession>
<dbReference type="SUPFAM" id="SSF50156">
    <property type="entry name" value="PDZ domain-like"/>
    <property type="match status" value="5"/>
</dbReference>
<feature type="domain" description="PDZ" evidence="2">
    <location>
        <begin position="14"/>
        <end position="103"/>
    </location>
</feature>
<dbReference type="KEGG" id="gfs:119635894"/>
<dbReference type="PANTHER" id="PTHR19964:SF93">
    <property type="entry name" value="INACTIVATION-NO-AFTER-POTENTIAL D PROTEIN"/>
    <property type="match status" value="1"/>
</dbReference>
<feature type="compositionally biased region" description="Basic and acidic residues" evidence="1">
    <location>
        <begin position="106"/>
        <end position="115"/>
    </location>
</feature>
<dbReference type="Pfam" id="PF00595">
    <property type="entry name" value="PDZ"/>
    <property type="match status" value="5"/>
</dbReference>
<dbReference type="InterPro" id="IPR001478">
    <property type="entry name" value="PDZ"/>
</dbReference>
<dbReference type="SMART" id="SM00228">
    <property type="entry name" value="PDZ"/>
    <property type="match status" value="5"/>
</dbReference>
<dbReference type="InterPro" id="IPR036034">
    <property type="entry name" value="PDZ_sf"/>
</dbReference>
<feature type="domain" description="PDZ" evidence="2">
    <location>
        <begin position="224"/>
        <end position="307"/>
    </location>
</feature>
<evidence type="ECO:0000313" key="3">
    <source>
        <dbReference type="Proteomes" id="UP000092443"/>
    </source>
</evidence>
<dbReference type="CDD" id="cd23066">
    <property type="entry name" value="PDZ5_INAD-like"/>
    <property type="match status" value="1"/>
</dbReference>
<keyword evidence="3" id="KW-1185">Reference proteome</keyword>
<name>A0A9C6DSM0_9MUSC</name>
<feature type="domain" description="PDZ" evidence="2">
    <location>
        <begin position="338"/>
        <end position="422"/>
    </location>
</feature>
<dbReference type="RefSeq" id="XP_037886849.1">
    <property type="nucleotide sequence ID" value="XM_038030921.1"/>
</dbReference>
<dbReference type="Gene3D" id="2.30.42.10">
    <property type="match status" value="5"/>
</dbReference>
<dbReference type="Proteomes" id="UP000092443">
    <property type="component" value="Unplaced"/>
</dbReference>
<evidence type="ECO:0000259" key="2">
    <source>
        <dbReference type="PROSITE" id="PS50106"/>
    </source>
</evidence>
<dbReference type="PROSITE" id="PS50106">
    <property type="entry name" value="PDZ"/>
    <property type="match status" value="5"/>
</dbReference>
<feature type="domain" description="PDZ" evidence="2">
    <location>
        <begin position="472"/>
        <end position="558"/>
    </location>
</feature>
<dbReference type="AlphaFoldDB" id="A0A9C6DSM0"/>
<feature type="region of interest" description="Disordered" evidence="1">
    <location>
        <begin position="106"/>
        <end position="142"/>
    </location>
</feature>
<feature type="compositionally biased region" description="Basic and acidic residues" evidence="1">
    <location>
        <begin position="425"/>
        <end position="458"/>
    </location>
</feature>
<reference evidence="4" key="1">
    <citation type="submission" date="2025-08" db="UniProtKB">
        <authorList>
            <consortium name="RefSeq"/>
        </authorList>
    </citation>
    <scope>IDENTIFICATION</scope>
    <source>
        <tissue evidence="4">Whole body pupa</tissue>
    </source>
</reference>
<proteinExistence type="predicted"/>
<organism evidence="3 4">
    <name type="scientific">Glossina fuscipes</name>
    <dbReference type="NCBI Taxonomy" id="7396"/>
    <lineage>
        <taxon>Eukaryota</taxon>
        <taxon>Metazoa</taxon>
        <taxon>Ecdysozoa</taxon>
        <taxon>Arthropoda</taxon>
        <taxon>Hexapoda</taxon>
        <taxon>Insecta</taxon>
        <taxon>Pterygota</taxon>
        <taxon>Neoptera</taxon>
        <taxon>Endopterygota</taxon>
        <taxon>Diptera</taxon>
        <taxon>Brachycera</taxon>
        <taxon>Muscomorpha</taxon>
        <taxon>Hippoboscoidea</taxon>
        <taxon>Glossinidae</taxon>
        <taxon>Glossina</taxon>
    </lineage>
</organism>
<dbReference type="PANTHER" id="PTHR19964">
    <property type="entry name" value="MULTIPLE PDZ DOMAIN PROTEIN"/>
    <property type="match status" value="1"/>
</dbReference>
<sequence>MVQLNASGSGHIHTVVLDKTGKRSFGICIVRGEVKDSPNTKTTGIFIKGIVPESPAHLCGKLKVGDRILSINDKDVRNATEQEVIELIKDAGIQINLEIQTFDKQEEKKVSDNRENGFIQNKPRLGPAPSIKQKPPNVNSLLKNTSTIQSSKMDSNYQDDDEDDTRDMTGRIRTEAGFEIDRASAGNCKLNKSEKDRDKETEDEFGYTMAKIKKRYNLMSDLRKVEITKPPNQALGLALAGHSDRQKMACFVAGVNPNGLFGSADIKPGDEILEANGNVLKNRCHLNASVIFKNVDCDKLVLITSRRKASDDMSVRPVKRFPPEVDDTKFLFDQFPKARSVPIKKEGFLGIMVIYGKHKEVGNGIFVSDLREESNAQLAGIKVGDLLMAVNKDVTLESTYDEAVALLKRSEGIVNLVVMSLKQEESEKKDDKKAEDGDKADKGDKKKEEKPKEPEKPIDPATCEVELNRKTLIEVKAEKKPLGVIVVGGKNNYVKTGCVITHIYPEGVLASDKRLKIFDHIVEVNGAQVKCNEITTLKVHQLFHMAYDKVTYVVYRADPPELENFKVEFTKKSGKELGLSLAPNEKGCTISDITSAGYADIDNKLQRGDIITKFNGDSLEGCTFEVCYALFKGATGRISLDITRPKPTERTEPTKV</sequence>
<feature type="domain" description="PDZ" evidence="2">
    <location>
        <begin position="566"/>
        <end position="646"/>
    </location>
</feature>
<evidence type="ECO:0000256" key="1">
    <source>
        <dbReference type="SAM" id="MobiDB-lite"/>
    </source>
</evidence>
<protein>
    <submittedName>
        <fullName evidence="4">Inactivation-no-after-potential D protein</fullName>
    </submittedName>
</protein>
<gene>
    <name evidence="4" type="primary">LOC119635894</name>
</gene>
<dbReference type="GeneID" id="119635894"/>
<evidence type="ECO:0000313" key="4">
    <source>
        <dbReference type="RefSeq" id="XP_037886849.1"/>
    </source>
</evidence>